<keyword evidence="4 6" id="KW-0472">Membrane</keyword>
<evidence type="ECO:0000256" key="4">
    <source>
        <dbReference type="ARBA" id="ARBA00023136"/>
    </source>
</evidence>
<protein>
    <recommendedName>
        <fullName evidence="7">Rhodopsin domain-containing protein</fullName>
    </recommendedName>
</protein>
<comment type="similarity">
    <text evidence="5">Belongs to the SAT4 family.</text>
</comment>
<evidence type="ECO:0000256" key="1">
    <source>
        <dbReference type="ARBA" id="ARBA00004141"/>
    </source>
</evidence>
<feature type="transmembrane region" description="Helical" evidence="6">
    <location>
        <begin position="62"/>
        <end position="81"/>
    </location>
</feature>
<dbReference type="OrthoDB" id="5278984at2759"/>
<feature type="domain" description="Rhodopsin" evidence="7">
    <location>
        <begin position="46"/>
        <end position="267"/>
    </location>
</feature>
<dbReference type="PANTHER" id="PTHR33048:SF47">
    <property type="entry name" value="INTEGRAL MEMBRANE PROTEIN-RELATED"/>
    <property type="match status" value="1"/>
</dbReference>
<reference evidence="8" key="1">
    <citation type="submission" date="2022-11" db="EMBL/GenBank/DDBJ databases">
        <authorList>
            <person name="Scott C."/>
            <person name="Bruce N."/>
        </authorList>
    </citation>
    <scope>NUCLEOTIDE SEQUENCE</scope>
</reference>
<evidence type="ECO:0000259" key="7">
    <source>
        <dbReference type="Pfam" id="PF20684"/>
    </source>
</evidence>
<feature type="transmembrane region" description="Helical" evidence="6">
    <location>
        <begin position="28"/>
        <end position="50"/>
    </location>
</feature>
<sequence length="270" mass="29212">MEPPTSETSPPLPVLIPISADSARGSRVYIGVTTPLLAIALATYALRMYVRMKPIWRVGWEDYFITVGVALMIVDYGFLFPEQFTSPTAITVATAHWAIRYAFIAIPIWGAAMATIKTSVAILLLRIPLGRCWAAFCWSMIALQAAYGIGNTVYLLLQCRPIEANWEPADLAGRGGCLPVSAMVAASNAGSAVNISTDVLLSLAPAAVIWRLRAARREKLLTAALMCLGLLAAVSSIVKTVYVRAFAVSPDPWAVAVRIATWTMLEQLSR</sequence>
<dbReference type="AlphaFoldDB" id="A0A9P1MDJ8"/>
<dbReference type="GO" id="GO:0016020">
    <property type="term" value="C:membrane"/>
    <property type="evidence" value="ECO:0007669"/>
    <property type="project" value="UniProtKB-SubCell"/>
</dbReference>
<dbReference type="InterPro" id="IPR049326">
    <property type="entry name" value="Rhodopsin_dom_fungi"/>
</dbReference>
<keyword evidence="3 6" id="KW-1133">Transmembrane helix</keyword>
<evidence type="ECO:0000256" key="2">
    <source>
        <dbReference type="ARBA" id="ARBA00022692"/>
    </source>
</evidence>
<evidence type="ECO:0000256" key="3">
    <source>
        <dbReference type="ARBA" id="ARBA00022989"/>
    </source>
</evidence>
<dbReference type="Pfam" id="PF20684">
    <property type="entry name" value="Fung_rhodopsin"/>
    <property type="match status" value="1"/>
</dbReference>
<keyword evidence="2 6" id="KW-0812">Transmembrane</keyword>
<keyword evidence="9" id="KW-1185">Reference proteome</keyword>
<feature type="transmembrane region" description="Helical" evidence="6">
    <location>
        <begin position="220"/>
        <end position="242"/>
    </location>
</feature>
<dbReference type="Proteomes" id="UP000838763">
    <property type="component" value="Unassembled WGS sequence"/>
</dbReference>
<name>A0A9P1MDJ8_9PEZI</name>
<gene>
    <name evidence="8" type="ORF">PPNO1_LOCUS8536</name>
</gene>
<proteinExistence type="inferred from homology"/>
<dbReference type="PANTHER" id="PTHR33048">
    <property type="entry name" value="PTH11-LIKE INTEGRAL MEMBRANE PROTEIN (AFU_ORTHOLOGUE AFUA_5G11245)"/>
    <property type="match status" value="1"/>
</dbReference>
<dbReference type="EMBL" id="CALLCH030000019">
    <property type="protein sequence ID" value="CAI4218965.1"/>
    <property type="molecule type" value="Genomic_DNA"/>
</dbReference>
<organism evidence="8 9">
    <name type="scientific">Parascedosporium putredinis</name>
    <dbReference type="NCBI Taxonomy" id="1442378"/>
    <lineage>
        <taxon>Eukaryota</taxon>
        <taxon>Fungi</taxon>
        <taxon>Dikarya</taxon>
        <taxon>Ascomycota</taxon>
        <taxon>Pezizomycotina</taxon>
        <taxon>Sordariomycetes</taxon>
        <taxon>Hypocreomycetidae</taxon>
        <taxon>Microascales</taxon>
        <taxon>Microascaceae</taxon>
        <taxon>Parascedosporium</taxon>
    </lineage>
</organism>
<dbReference type="InterPro" id="IPR052337">
    <property type="entry name" value="SAT4-like"/>
</dbReference>
<feature type="transmembrane region" description="Helical" evidence="6">
    <location>
        <begin position="101"/>
        <end position="125"/>
    </location>
</feature>
<comment type="caution">
    <text evidence="8">The sequence shown here is derived from an EMBL/GenBank/DDBJ whole genome shotgun (WGS) entry which is preliminary data.</text>
</comment>
<evidence type="ECO:0000256" key="6">
    <source>
        <dbReference type="SAM" id="Phobius"/>
    </source>
</evidence>
<accession>A0A9P1MDJ8</accession>
<evidence type="ECO:0000256" key="5">
    <source>
        <dbReference type="ARBA" id="ARBA00038359"/>
    </source>
</evidence>
<comment type="subcellular location">
    <subcellularLocation>
        <location evidence="1">Membrane</location>
        <topology evidence="1">Multi-pass membrane protein</topology>
    </subcellularLocation>
</comment>
<evidence type="ECO:0000313" key="9">
    <source>
        <dbReference type="Proteomes" id="UP000838763"/>
    </source>
</evidence>
<evidence type="ECO:0000313" key="8">
    <source>
        <dbReference type="EMBL" id="CAI4218965.1"/>
    </source>
</evidence>